<accession>A0ABQ7KIG0</accession>
<evidence type="ECO:0000259" key="4">
    <source>
        <dbReference type="Pfam" id="PF13439"/>
    </source>
</evidence>
<name>A0ABQ7KIG0_9FUNG</name>
<organism evidence="5 6">
    <name type="scientific">Linnemannia gamsii</name>
    <dbReference type="NCBI Taxonomy" id="64522"/>
    <lineage>
        <taxon>Eukaryota</taxon>
        <taxon>Fungi</taxon>
        <taxon>Fungi incertae sedis</taxon>
        <taxon>Mucoromycota</taxon>
        <taxon>Mortierellomycotina</taxon>
        <taxon>Mortierellomycetes</taxon>
        <taxon>Mortierellales</taxon>
        <taxon>Mortierellaceae</taxon>
        <taxon>Linnemannia</taxon>
    </lineage>
</organism>
<gene>
    <name evidence="5" type="ORF">BGZ96_008724</name>
</gene>
<dbReference type="PANTHER" id="PTHR12526">
    <property type="entry name" value="GLYCOSYLTRANSFERASE"/>
    <property type="match status" value="1"/>
</dbReference>
<evidence type="ECO:0008006" key="7">
    <source>
        <dbReference type="Google" id="ProtNLM"/>
    </source>
</evidence>
<dbReference type="Pfam" id="PF13439">
    <property type="entry name" value="Glyco_transf_4"/>
    <property type="match status" value="1"/>
</dbReference>
<keyword evidence="6" id="KW-1185">Reference proteome</keyword>
<evidence type="ECO:0000256" key="1">
    <source>
        <dbReference type="ARBA" id="ARBA00022676"/>
    </source>
</evidence>
<sequence length="383" mass="42433">MRIAQIAPLHEAVPPKLYGGTERVVSYLTEALVELGHDVTLFASGDSITAAQLEAVWPQALRLDPKIRDTLAPHMLMLEQVRQRADEFDILHGHLDYSPFSLFSRQSTPFLTTLHGRLDLPELQPVFNLFTQAQVVSISDSQRSPLPQANWLATIYHGLPEKRLMPRSDIQPGYLAFLGRISPEKRVDTAISIAAKCGLPIKIAAKIDRVDQAYYDEQIKPLMSQPHVEYIGEISEAEKAAFLSGAHALLFPIDWPEPFGLVMIEAMACGTPVIAFKRGSAPEVVDHGVSGFLVSDEMEAVAAVNRLHTVSRDTVRQQFEARFTAQRMAKDYIVAYERLLHQQRRTVLREVALAIASILISAAGSVAAVKYALGKSQIYARSS</sequence>
<dbReference type="CDD" id="cd03802">
    <property type="entry name" value="GT4_AviGT4-like"/>
    <property type="match status" value="1"/>
</dbReference>
<feature type="domain" description="Glycosyltransferase subfamily 4-like N-terminal" evidence="4">
    <location>
        <begin position="18"/>
        <end position="131"/>
    </location>
</feature>
<dbReference type="Pfam" id="PF00534">
    <property type="entry name" value="Glycos_transf_1"/>
    <property type="match status" value="1"/>
</dbReference>
<keyword evidence="2" id="KW-0472">Membrane</keyword>
<dbReference type="Gene3D" id="3.40.50.2000">
    <property type="entry name" value="Glycogen Phosphorylase B"/>
    <property type="match status" value="2"/>
</dbReference>
<evidence type="ECO:0000259" key="3">
    <source>
        <dbReference type="Pfam" id="PF00534"/>
    </source>
</evidence>
<evidence type="ECO:0000313" key="5">
    <source>
        <dbReference type="EMBL" id="KAG0298696.1"/>
    </source>
</evidence>
<proteinExistence type="predicted"/>
<dbReference type="InterPro" id="IPR028098">
    <property type="entry name" value="Glyco_trans_4-like_N"/>
</dbReference>
<keyword evidence="2" id="KW-1133">Transmembrane helix</keyword>
<protein>
    <recommendedName>
        <fullName evidence="7">Glycosyltransferase family 4 protein</fullName>
    </recommendedName>
</protein>
<feature type="transmembrane region" description="Helical" evidence="2">
    <location>
        <begin position="351"/>
        <end position="373"/>
    </location>
</feature>
<keyword evidence="1" id="KW-0328">Glycosyltransferase</keyword>
<keyword evidence="2" id="KW-0812">Transmembrane</keyword>
<dbReference type="InterPro" id="IPR001296">
    <property type="entry name" value="Glyco_trans_1"/>
</dbReference>
<dbReference type="EMBL" id="JAAAIM010000005">
    <property type="protein sequence ID" value="KAG0298696.1"/>
    <property type="molecule type" value="Genomic_DNA"/>
</dbReference>
<keyword evidence="1" id="KW-0808">Transferase</keyword>
<dbReference type="Proteomes" id="UP001194696">
    <property type="component" value="Unassembled WGS sequence"/>
</dbReference>
<evidence type="ECO:0000256" key="2">
    <source>
        <dbReference type="SAM" id="Phobius"/>
    </source>
</evidence>
<reference evidence="5 6" key="1">
    <citation type="journal article" date="2020" name="Fungal Divers.">
        <title>Resolving the Mortierellaceae phylogeny through synthesis of multi-gene phylogenetics and phylogenomics.</title>
        <authorList>
            <person name="Vandepol N."/>
            <person name="Liber J."/>
            <person name="Desiro A."/>
            <person name="Na H."/>
            <person name="Kennedy M."/>
            <person name="Barry K."/>
            <person name="Grigoriev I.V."/>
            <person name="Miller A.N."/>
            <person name="O'Donnell K."/>
            <person name="Stajich J.E."/>
            <person name="Bonito G."/>
        </authorList>
    </citation>
    <scope>NUCLEOTIDE SEQUENCE [LARGE SCALE GENOMIC DNA]</scope>
    <source>
        <strain evidence="5 6">AD045</strain>
    </source>
</reference>
<comment type="caution">
    <text evidence="5">The sequence shown here is derived from an EMBL/GenBank/DDBJ whole genome shotgun (WGS) entry which is preliminary data.</text>
</comment>
<dbReference type="SUPFAM" id="SSF53756">
    <property type="entry name" value="UDP-Glycosyltransferase/glycogen phosphorylase"/>
    <property type="match status" value="1"/>
</dbReference>
<evidence type="ECO:0000313" key="6">
    <source>
        <dbReference type="Proteomes" id="UP001194696"/>
    </source>
</evidence>
<dbReference type="PANTHER" id="PTHR12526:SF595">
    <property type="entry name" value="BLL5217 PROTEIN"/>
    <property type="match status" value="1"/>
</dbReference>
<feature type="domain" description="Glycosyl transferase family 1" evidence="3">
    <location>
        <begin position="172"/>
        <end position="313"/>
    </location>
</feature>